<protein>
    <submittedName>
        <fullName evidence="2">Uncharacterized protein</fullName>
    </submittedName>
</protein>
<keyword evidence="1" id="KW-0812">Transmembrane</keyword>
<dbReference type="InterPro" id="IPR021840">
    <property type="entry name" value="DUF3433"/>
</dbReference>
<evidence type="ECO:0000313" key="3">
    <source>
        <dbReference type="Proteomes" id="UP000324767"/>
    </source>
</evidence>
<feature type="transmembrane region" description="Helical" evidence="1">
    <location>
        <begin position="757"/>
        <end position="776"/>
    </location>
</feature>
<dbReference type="PANTHER" id="PTHR37544">
    <property type="entry name" value="SPRAY-RELATED"/>
    <property type="match status" value="1"/>
</dbReference>
<gene>
    <name evidence="2" type="ORF">FRX48_09370</name>
</gene>
<keyword evidence="1" id="KW-0472">Membrane</keyword>
<dbReference type="OrthoDB" id="3248909at2759"/>
<dbReference type="Proteomes" id="UP000324767">
    <property type="component" value="Unassembled WGS sequence"/>
</dbReference>
<accession>A0A5M8PDQ2</accession>
<dbReference type="PANTHER" id="PTHR37544:SF3">
    <property type="entry name" value="SPRAY"/>
    <property type="match status" value="1"/>
</dbReference>
<evidence type="ECO:0000313" key="2">
    <source>
        <dbReference type="EMBL" id="KAA6406872.1"/>
    </source>
</evidence>
<feature type="transmembrane region" description="Helical" evidence="1">
    <location>
        <begin position="252"/>
        <end position="278"/>
    </location>
</feature>
<feature type="transmembrane region" description="Helical" evidence="1">
    <location>
        <begin position="140"/>
        <end position="161"/>
    </location>
</feature>
<feature type="transmembrane region" description="Helical" evidence="1">
    <location>
        <begin position="870"/>
        <end position="893"/>
    </location>
</feature>
<feature type="transmembrane region" description="Helical" evidence="1">
    <location>
        <begin position="803"/>
        <end position="821"/>
    </location>
</feature>
<proteinExistence type="predicted"/>
<organism evidence="2 3">
    <name type="scientific">Lasallia pustulata</name>
    <dbReference type="NCBI Taxonomy" id="136370"/>
    <lineage>
        <taxon>Eukaryota</taxon>
        <taxon>Fungi</taxon>
        <taxon>Dikarya</taxon>
        <taxon>Ascomycota</taxon>
        <taxon>Pezizomycotina</taxon>
        <taxon>Lecanoromycetes</taxon>
        <taxon>OSLEUM clade</taxon>
        <taxon>Umbilicariomycetidae</taxon>
        <taxon>Umbilicariales</taxon>
        <taxon>Umbilicariaceae</taxon>
        <taxon>Lasallia</taxon>
    </lineage>
</organism>
<feature type="transmembrane region" description="Helical" evidence="1">
    <location>
        <begin position="615"/>
        <end position="638"/>
    </location>
</feature>
<evidence type="ECO:0000256" key="1">
    <source>
        <dbReference type="SAM" id="Phobius"/>
    </source>
</evidence>
<feature type="transmembrane region" description="Helical" evidence="1">
    <location>
        <begin position="181"/>
        <end position="201"/>
    </location>
</feature>
<reference evidence="2 3" key="1">
    <citation type="submission" date="2019-09" db="EMBL/GenBank/DDBJ databases">
        <title>The hologenome of the rock-dwelling lichen Lasallia pustulata.</title>
        <authorList>
            <person name="Greshake Tzovaras B."/>
            <person name="Segers F."/>
            <person name="Bicker A."/>
            <person name="Dal Grande F."/>
            <person name="Otte J."/>
            <person name="Hankeln T."/>
            <person name="Schmitt I."/>
            <person name="Ebersberger I."/>
        </authorList>
    </citation>
    <scope>NUCLEOTIDE SEQUENCE [LARGE SCALE GENOMIC DNA]</scope>
    <source>
        <strain evidence="2">A1-1</strain>
    </source>
</reference>
<dbReference type="Pfam" id="PF11915">
    <property type="entry name" value="DUF3433"/>
    <property type="match status" value="2"/>
</dbReference>
<keyword evidence="1" id="KW-1133">Transmembrane helix</keyword>
<name>A0A5M8PDQ2_9LECA</name>
<comment type="caution">
    <text evidence="2">The sequence shown here is derived from an EMBL/GenBank/DDBJ whole genome shotgun (WGS) entry which is preliminary data.</text>
</comment>
<feature type="transmembrane region" description="Helical" evidence="1">
    <location>
        <begin position="1390"/>
        <end position="1413"/>
    </location>
</feature>
<sequence>MLPNFMSTLTLCSHHLRPRETCPILEDEMPMMRPRTSDLMYQHFRLEQVKILETIQTMAIVSKSKQRILCGHGLPGGASRARSFAARELSENHCPSDFDPQLPLLELHSVNSKTSSAKIQASNSTAISSPSTWLPLTLRWPFLVTLFSVSLALGVVTIALSAKSAQTHGLCNDNGSSAFFFAWRFLPTLVAVLYALMITVLTNDVKRTESFAKLSKPNGSSAASSLLLVGGPWWNDPIGALRKKSNNGYRSWTFFWVSMTNVMAILLVSPLSAGLLFLDEVQISRDEQFSRLQPFHDGPLGSPLRLQDTSTDETYFRTISSVVQNLTTSAWLGDSHAVLPFWPTSFDSVPVGASLAGTSQQWKGQTSVFQAGLQCISMELTGKNTSDSNFILELNSEDGCRVKMNMTRSSLLWPPGGGWWSNTSTTNYPTVANSIPPTIILNSTSACGAREMFFIASPLQSPQSNQSVARLCSSNYFVAFNVTTTVESTAISSLVSIDERSFNETKVALDPSLVDLQNFEDLFLNQSWSAYFQPPNGYNAVRPVFGGPLILLAALLGDTGFSLNTTFEGVGLLDKAQRVKQRFFGEALQTAFVSTSEQDVQHISAQLTTTKTRLIASYGIGITLGLILLLSAALITFVHYCSRLSRRPLNLIRDPGSAAAVMLMISHNAEIRNRFRGFDQIPEDSMKSLLGETMFRIVDGRLVVEDDGKVKMSNASPLEIPQKRHYSSRLLRALGLNEATRLDEDWRPAILRRWTGLTLLLFLASLAAVLIALFVVSKGPGLHQSALVFQSTLALHSKSVVGIAPYSIVPTIFAVVVKLWWGALEEAFKRLQPYVMMAKRPTTASRGIALSYINSPMVLASGRALSKGHWLLALVCLGAFWTEVFTVGMSALWQRNVGTSLGNQQLSTQLEIRNLPQVFLVPENSEPTDTYQLPVLTQVFENPFTSWLYGAVVQLAYNGSEPDWSLDGWSFAQIDLSPIPSTSSNGKSELNQSHKLGTLSFTDFGANLGGNVNVTVRTSAIRGRIECSLHESLSNTSNWLKVLDLQNASYWNESANPKTGSPGYELLTQITLSPPNSSQQLLTTAFADPARLVCCANETKNPPGLASIGYLSSNTYGETNRAVQSGTYGVPGTPTGNFTVKWIVGEAIEQQFLDLNNMSHFVWQSQPSITALNCQPIIETANASVTVDLISGAVQEYSILDSPRNATNAWSDNYEGHNTTDVNAEPFTGYTNVTISYGNLFMSSLYNAADCARLGEGALEETGYGDEDLTDKTFNFRLPGLNVDYMSYAMFSLAQRNPSALLDPPTLQNLSNRVFSTFFQHYASTNVTLTDGGRAFQAIGATLPFGLPPILNVSGGGLSSYQDTNLPSYTNRTTEAVVHTPVEQLVMSPAAFILCLAILLFLACTTVLVYFPYAAYFKALPRDVESLASAIAFVYDSPRLRNWVVENQHLLDGNRSGALAWWRRIWNLVARMPRGNYRVAGYGSADGLDRVTTGLGFFRGEQGVARWGVELEPVLRGSAEDAHAALAGLEAERRA</sequence>
<dbReference type="EMBL" id="VXIT01000022">
    <property type="protein sequence ID" value="KAA6406872.1"/>
    <property type="molecule type" value="Genomic_DNA"/>
</dbReference>